<evidence type="ECO:0000313" key="2">
    <source>
        <dbReference type="Proteomes" id="UP000292704"/>
    </source>
</evidence>
<gene>
    <name evidence="1" type="ORF">ELS17_04655</name>
</gene>
<sequence>MERIQQKHSNPAVETGCGLVVTPGMPAFILEDDRQRQRMTNEPHPERLKARIMMAVSGLGTAIDHAEELDADPKAISEIKSARESLKHAINILDDEA</sequence>
<dbReference type="RefSeq" id="WP_130169718.1">
    <property type="nucleotide sequence ID" value="NZ_SHMR01000001.1"/>
</dbReference>
<accession>A0A482Y7I3</accession>
<proteinExistence type="predicted"/>
<reference evidence="1 2" key="1">
    <citation type="submission" date="2019-02" db="EMBL/GenBank/DDBJ databases">
        <title>Genome analysis provides insights into bioremediation potentialities and Haloocin production by Natrinema altunense strain 4.1R isolated from Chott Douz in Tunisian desert.</title>
        <authorList>
            <person name="Najjari A."/>
            <person name="Youssef N."/>
            <person name="Ben Dhia O."/>
            <person name="Ferjani R."/>
            <person name="El Hidri D."/>
            <person name="Ouzari H.I."/>
            <person name="Cherif A."/>
        </authorList>
    </citation>
    <scope>NUCLEOTIDE SEQUENCE [LARGE SCALE GENOMIC DNA]</scope>
    <source>
        <strain evidence="1 2">4.1R</strain>
    </source>
</reference>
<protein>
    <submittedName>
        <fullName evidence="1">Uncharacterized protein</fullName>
    </submittedName>
</protein>
<dbReference type="Proteomes" id="UP000292704">
    <property type="component" value="Unassembled WGS sequence"/>
</dbReference>
<dbReference type="EMBL" id="SHMR01000001">
    <property type="protein sequence ID" value="RZH68757.1"/>
    <property type="molecule type" value="Genomic_DNA"/>
</dbReference>
<comment type="caution">
    <text evidence="1">The sequence shown here is derived from an EMBL/GenBank/DDBJ whole genome shotgun (WGS) entry which is preliminary data.</text>
</comment>
<name>A0A482Y7I3_9EURY</name>
<organism evidence="1 2">
    <name type="scientific">Natrinema altunense</name>
    <dbReference type="NCBI Taxonomy" id="222984"/>
    <lineage>
        <taxon>Archaea</taxon>
        <taxon>Methanobacteriati</taxon>
        <taxon>Methanobacteriota</taxon>
        <taxon>Stenosarchaea group</taxon>
        <taxon>Halobacteria</taxon>
        <taxon>Halobacteriales</taxon>
        <taxon>Natrialbaceae</taxon>
        <taxon>Natrinema</taxon>
    </lineage>
</organism>
<evidence type="ECO:0000313" key="1">
    <source>
        <dbReference type="EMBL" id="RZH68757.1"/>
    </source>
</evidence>
<dbReference type="AlphaFoldDB" id="A0A482Y7I3"/>